<comment type="caution">
    <text evidence="1">The sequence shown here is derived from an EMBL/GenBank/DDBJ whole genome shotgun (WGS) entry which is preliminary data.</text>
</comment>
<protein>
    <submittedName>
        <fullName evidence="1">Uncharacterized protein</fullName>
    </submittedName>
</protein>
<sequence length="72" mass="7624">MPRLNAAARTTLRNAGLGPTAWSKLHGGTTATDWRGDACGCPDDRCAGHHHDTTETCGCLEVLIRHALPVST</sequence>
<proteinExistence type="predicted"/>
<name>A0A7W4ULU8_9MICO</name>
<keyword evidence="2" id="KW-1185">Reference proteome</keyword>
<dbReference type="Proteomes" id="UP000545286">
    <property type="component" value="Unassembled WGS sequence"/>
</dbReference>
<evidence type="ECO:0000313" key="2">
    <source>
        <dbReference type="Proteomes" id="UP000545286"/>
    </source>
</evidence>
<accession>A0A7W4ULU8</accession>
<dbReference type="RefSeq" id="WP_183623177.1">
    <property type="nucleotide sequence ID" value="NZ_JACHWJ010000001.1"/>
</dbReference>
<gene>
    <name evidence="1" type="ORF">FHX72_000880</name>
</gene>
<dbReference type="EMBL" id="JACHWJ010000001">
    <property type="protein sequence ID" value="MBB2956768.1"/>
    <property type="molecule type" value="Genomic_DNA"/>
</dbReference>
<evidence type="ECO:0000313" key="1">
    <source>
        <dbReference type="EMBL" id="MBB2956768.1"/>
    </source>
</evidence>
<reference evidence="1 2" key="1">
    <citation type="submission" date="2020-08" db="EMBL/GenBank/DDBJ databases">
        <title>Sequencing the genomes of 1000 actinobacteria strains.</title>
        <authorList>
            <person name="Klenk H.-P."/>
        </authorList>
    </citation>
    <scope>NUCLEOTIDE SEQUENCE [LARGE SCALE GENOMIC DNA]</scope>
    <source>
        <strain evidence="1 2">DSM 20419</strain>
    </source>
</reference>
<organism evidence="1 2">
    <name type="scientific">Pseudoclavibacter helvolus</name>
    <dbReference type="NCBI Taxonomy" id="255205"/>
    <lineage>
        <taxon>Bacteria</taxon>
        <taxon>Bacillati</taxon>
        <taxon>Actinomycetota</taxon>
        <taxon>Actinomycetes</taxon>
        <taxon>Micrococcales</taxon>
        <taxon>Microbacteriaceae</taxon>
        <taxon>Pseudoclavibacter</taxon>
    </lineage>
</organism>
<dbReference type="AlphaFoldDB" id="A0A7W4ULU8"/>